<reference evidence="3" key="3">
    <citation type="journal article" date="2018" name="Genome Biol.">
        <title>SKESA: strategic k-mer extension for scrupulous assemblies.</title>
        <authorList>
            <person name="Souvorov A."/>
            <person name="Agarwala R."/>
            <person name="Lipman D.J."/>
        </authorList>
    </citation>
    <scope>NUCLEOTIDE SEQUENCE</scope>
    <source>
        <strain evidence="3">O50</strain>
    </source>
</reference>
<dbReference type="CDD" id="cd07756">
    <property type="entry name" value="CYTH-like_Pase_CHAD"/>
    <property type="match status" value="1"/>
</dbReference>
<evidence type="ECO:0000259" key="1">
    <source>
        <dbReference type="PROSITE" id="PS51707"/>
    </source>
</evidence>
<dbReference type="GO" id="GO:0046872">
    <property type="term" value="F:metal ion binding"/>
    <property type="evidence" value="ECO:0007669"/>
    <property type="project" value="TreeGrafter"/>
</dbReference>
<accession>A0A0P8M084</accession>
<dbReference type="GO" id="GO:0050355">
    <property type="term" value="F:inorganic triphosphate phosphatase activity"/>
    <property type="evidence" value="ECO:0007669"/>
    <property type="project" value="InterPro"/>
</dbReference>
<reference evidence="5" key="1">
    <citation type="submission" date="2015-09" db="EMBL/GenBank/DDBJ databases">
        <title>Prevalence of NDMs in South Africa.</title>
        <authorList>
            <person name="Osei Sekyere J."/>
            <person name="Govinden U."/>
            <person name="Essack S."/>
            <person name="Haldorsen B."/>
            <person name="Samuelsen O."/>
            <person name="Aasnaes B."/>
            <person name="Sundsfjord A."/>
        </authorList>
    </citation>
    <scope>NUCLEOTIDE SEQUENCE [LARGE SCALE GENOMIC DNA]</scope>
    <source>
        <strain evidence="5">ST62:944112508</strain>
    </source>
</reference>
<organism evidence="3">
    <name type="scientific">Citrobacter freundii</name>
    <dbReference type="NCBI Taxonomy" id="546"/>
    <lineage>
        <taxon>Bacteria</taxon>
        <taxon>Pseudomonadati</taxon>
        <taxon>Pseudomonadota</taxon>
        <taxon>Gammaproteobacteria</taxon>
        <taxon>Enterobacterales</taxon>
        <taxon>Enterobacteriaceae</taxon>
        <taxon>Citrobacter</taxon>
        <taxon>Citrobacter freundii complex</taxon>
    </lineage>
</organism>
<dbReference type="FunFam" id="2.40.320.10:FF:000002">
    <property type="entry name" value="Adenylate cyclase"/>
    <property type="match status" value="1"/>
</dbReference>
<dbReference type="InterPro" id="IPR033469">
    <property type="entry name" value="CYTH-like_dom_sf"/>
</dbReference>
<dbReference type="EMBL" id="DACSXJ010000017">
    <property type="protein sequence ID" value="HAT3898577.1"/>
    <property type="molecule type" value="Genomic_DNA"/>
</dbReference>
<evidence type="ECO:0000313" key="4">
    <source>
        <dbReference type="EMBL" id="KPR55410.1"/>
    </source>
</evidence>
<protein>
    <submittedName>
        <fullName evidence="3">Inorganic triphosphatase</fullName>
    </submittedName>
</protein>
<feature type="domain" description="CHAD" evidence="2">
    <location>
        <begin position="218"/>
        <end position="433"/>
    </location>
</feature>
<dbReference type="Gene3D" id="2.40.320.10">
    <property type="entry name" value="Hypothetical Protein Pfu-838710-001"/>
    <property type="match status" value="1"/>
</dbReference>
<dbReference type="SUPFAM" id="SSF55154">
    <property type="entry name" value="CYTH-like phosphatases"/>
    <property type="match status" value="1"/>
</dbReference>
<dbReference type="SMART" id="SM01118">
    <property type="entry name" value="CYTH"/>
    <property type="match status" value="1"/>
</dbReference>
<feature type="domain" description="CYTH" evidence="1">
    <location>
        <begin position="2"/>
        <end position="202"/>
    </location>
</feature>
<gene>
    <name evidence="4" type="ORF">AN672_11340</name>
    <name evidence="3" type="ORF">I9Y29_003022</name>
</gene>
<dbReference type="InterPro" id="IPR007899">
    <property type="entry name" value="CHAD_dom"/>
</dbReference>
<evidence type="ECO:0000313" key="3">
    <source>
        <dbReference type="EMBL" id="HAT3898577.1"/>
    </source>
</evidence>
<dbReference type="PROSITE" id="PS51707">
    <property type="entry name" value="CYTH"/>
    <property type="match status" value="1"/>
</dbReference>
<dbReference type="PANTHER" id="PTHR39569">
    <property type="entry name" value="INORGANIC TRIPHOSPHATASE"/>
    <property type="match status" value="1"/>
</dbReference>
<dbReference type="Proteomes" id="UP000855471">
    <property type="component" value="Unassembled WGS sequence"/>
</dbReference>
<comment type="caution">
    <text evidence="3">The sequence shown here is derived from an EMBL/GenBank/DDBJ whole genome shotgun (WGS) entry which is preliminary data.</text>
</comment>
<name>A0A0P8M084_CITFR</name>
<dbReference type="PROSITE" id="PS51708">
    <property type="entry name" value="CHAD"/>
    <property type="match status" value="1"/>
</dbReference>
<dbReference type="PANTHER" id="PTHR39569:SF1">
    <property type="entry name" value="INORGANIC TRIPHOSPHATASE"/>
    <property type="match status" value="1"/>
</dbReference>
<reference evidence="4 5" key="2">
    <citation type="journal article" date="2017" name="PLoS ONE">
        <title>Genomic and phenotypic characterisation of fluoroquinolone resistance mechanisms in Enterobacteriaceae in Durban, South Africa.</title>
        <authorList>
            <person name="Osei Sekyere J."/>
            <person name="Amoako D.G."/>
        </authorList>
    </citation>
    <scope>NUCLEOTIDE SEQUENCE [LARGE SCALE GENOMIC DNA]</scope>
    <source>
        <strain evidence="4 5">ST62:944112508</strain>
    </source>
</reference>
<dbReference type="RefSeq" id="WP_057063693.1">
    <property type="nucleotide sequence ID" value="NZ_CABDWZ010000001.1"/>
</dbReference>
<dbReference type="Pfam" id="PF05235">
    <property type="entry name" value="CHAD"/>
    <property type="match status" value="1"/>
</dbReference>
<evidence type="ECO:0000313" key="5">
    <source>
        <dbReference type="Proteomes" id="UP000050520"/>
    </source>
</evidence>
<sequence length="433" mass="48224">MAQEIELKFIVNSDAVDALRERLNTLGGEHHAPSQLLNIYYETPDAWLRGHDMGLRIRGENGHYEMTMKIAGRVTGGLHQRPEFNVALDAPELDLALFPTEVWPDGKLPAELASQVQPLFSTDFFREKWLVDVDGSRIEMALDLGEVKAGEFAEPICELELELLSGNTRAVLKLANQLVSQTGLRQGSLSKAARGYHLAQGNALRELKPTRILKVPAKASIEQGLEAALELALSQWQYHEELWVRGVKGAKAEVLAAMGLVRHILMLFGGNVPRKASAHLRDLLTQSEAIIASDVSAISAVYSTQTAMAKLALTEWLVTKGWQPFLDAKAQGKIADSFKRFSDTHLSRHAAELKTAFAQPLGDQYADQLPRLTRNIDSMLMLAGYYDENVASEWIATWQGLRRAIAANQYIEIEHFRNEAIALEPFWLHSGKR</sequence>
<dbReference type="Pfam" id="PF01928">
    <property type="entry name" value="CYTH"/>
    <property type="match status" value="1"/>
</dbReference>
<proteinExistence type="predicted"/>
<dbReference type="EMBL" id="LJEB01000046">
    <property type="protein sequence ID" value="KPR55410.1"/>
    <property type="molecule type" value="Genomic_DNA"/>
</dbReference>
<dbReference type="Proteomes" id="UP000050520">
    <property type="component" value="Unassembled WGS sequence"/>
</dbReference>
<dbReference type="InterPro" id="IPR039013">
    <property type="entry name" value="YgiF"/>
</dbReference>
<evidence type="ECO:0000259" key="2">
    <source>
        <dbReference type="PROSITE" id="PS51708"/>
    </source>
</evidence>
<dbReference type="AlphaFoldDB" id="A0A0P8M084"/>
<dbReference type="InterPro" id="IPR023577">
    <property type="entry name" value="CYTH_domain"/>
</dbReference>
<reference evidence="3" key="4">
    <citation type="submission" date="2020-09" db="EMBL/GenBank/DDBJ databases">
        <authorList>
            <consortium name="NCBI Pathogen Detection Project"/>
        </authorList>
    </citation>
    <scope>NUCLEOTIDE SEQUENCE</scope>
    <source>
        <strain evidence="3">O50</strain>
    </source>
</reference>